<feature type="chain" id="PRO_5019780318" description="Bifunctional inhibitor/plant lipid transfer protein/seed storage helical domain-containing protein" evidence="12">
    <location>
        <begin position="27"/>
        <end position="160"/>
    </location>
</feature>
<feature type="domain" description="Bifunctional inhibitor/plant lipid transfer protein/seed storage helical" evidence="13">
    <location>
        <begin position="32"/>
        <end position="104"/>
    </location>
</feature>
<dbReference type="GO" id="GO:0098552">
    <property type="term" value="C:side of membrane"/>
    <property type="evidence" value="ECO:0007669"/>
    <property type="project" value="UniProtKB-KW"/>
</dbReference>
<dbReference type="SMART" id="SM00499">
    <property type="entry name" value="AAI"/>
    <property type="match status" value="1"/>
</dbReference>
<evidence type="ECO:0000256" key="8">
    <source>
        <dbReference type="ARBA" id="ARBA00023121"/>
    </source>
</evidence>
<dbReference type="InterPro" id="IPR016140">
    <property type="entry name" value="Bifunc_inhib/LTP/seed_store"/>
</dbReference>
<keyword evidence="15" id="KW-1185">Reference proteome</keyword>
<keyword evidence="5" id="KW-1003">Cell membrane</keyword>
<dbReference type="InterPro" id="IPR036312">
    <property type="entry name" value="Bifun_inhib/LTP/seed_sf"/>
</dbReference>
<comment type="similarity">
    <text evidence="3">Belongs to the plant LTP family.</text>
</comment>
<dbReference type="EMBL" id="RDQH01000330">
    <property type="protein sequence ID" value="RXI01137.1"/>
    <property type="molecule type" value="Genomic_DNA"/>
</dbReference>
<dbReference type="CDD" id="cd00010">
    <property type="entry name" value="AAI_LTSS"/>
    <property type="match status" value="1"/>
</dbReference>
<keyword evidence="7 12" id="KW-0732">Signal</keyword>
<evidence type="ECO:0000256" key="12">
    <source>
        <dbReference type="SAM" id="SignalP"/>
    </source>
</evidence>
<dbReference type="Gene3D" id="1.10.110.10">
    <property type="entry name" value="Plant lipid-transfer and hydrophobic proteins"/>
    <property type="match status" value="1"/>
</dbReference>
<dbReference type="GO" id="GO:0005886">
    <property type="term" value="C:plasma membrane"/>
    <property type="evidence" value="ECO:0007669"/>
    <property type="project" value="UniProtKB-SubCell"/>
</dbReference>
<evidence type="ECO:0000256" key="7">
    <source>
        <dbReference type="ARBA" id="ARBA00022729"/>
    </source>
</evidence>
<comment type="subcellular location">
    <subcellularLocation>
        <location evidence="2">Cell membrane</location>
        <topology evidence="2">Lipid-anchor</topology>
        <topology evidence="2">GPI-anchor</topology>
    </subcellularLocation>
</comment>
<dbReference type="AlphaFoldDB" id="A0A498K174"/>
<proteinExistence type="inferred from homology"/>
<feature type="signal peptide" evidence="12">
    <location>
        <begin position="1"/>
        <end position="26"/>
    </location>
</feature>
<keyword evidence="9" id="KW-1015">Disulfide bond</keyword>
<keyword evidence="10" id="KW-0325">Glycoprotein</keyword>
<protein>
    <recommendedName>
        <fullName evidence="13">Bifunctional inhibitor/plant lipid transfer protein/seed storage helical domain-containing protein</fullName>
    </recommendedName>
</protein>
<keyword evidence="6" id="KW-0472">Membrane</keyword>
<accession>A0A498K174</accession>
<dbReference type="InterPro" id="IPR043325">
    <property type="entry name" value="LTSS"/>
</dbReference>
<dbReference type="STRING" id="3750.A0A498K174"/>
<reference evidence="14 15" key="1">
    <citation type="submission" date="2018-10" db="EMBL/GenBank/DDBJ databases">
        <title>A high-quality apple genome assembly.</title>
        <authorList>
            <person name="Hu J."/>
        </authorList>
    </citation>
    <scope>NUCLEOTIDE SEQUENCE [LARGE SCALE GENOMIC DNA]</scope>
    <source>
        <strain evidence="15">cv. HFTH1</strain>
        <tissue evidence="14">Young leaf</tissue>
    </source>
</reference>
<dbReference type="GO" id="GO:0008289">
    <property type="term" value="F:lipid binding"/>
    <property type="evidence" value="ECO:0007669"/>
    <property type="project" value="UniProtKB-KW"/>
</dbReference>
<gene>
    <name evidence="14" type="ORF">DVH24_001371</name>
</gene>
<evidence type="ECO:0000313" key="14">
    <source>
        <dbReference type="EMBL" id="RXI01137.1"/>
    </source>
</evidence>
<comment type="function">
    <text evidence="1">Plant non-specific lipid-transfer proteins transfer phospholipids as well as galactolipids across membranes. May play a role in wax or cutin deposition in the cell walls of expanding epidermal cells and certain secretory tissues.</text>
</comment>
<evidence type="ECO:0000313" key="15">
    <source>
        <dbReference type="Proteomes" id="UP000290289"/>
    </source>
</evidence>
<evidence type="ECO:0000256" key="5">
    <source>
        <dbReference type="ARBA" id="ARBA00022475"/>
    </source>
</evidence>
<keyword evidence="11" id="KW-0449">Lipoprotein</keyword>
<dbReference type="Proteomes" id="UP000290289">
    <property type="component" value="Chromosome 4"/>
</dbReference>
<evidence type="ECO:0000256" key="9">
    <source>
        <dbReference type="ARBA" id="ARBA00023157"/>
    </source>
</evidence>
<keyword evidence="8" id="KW-0446">Lipid-binding</keyword>
<name>A0A498K174_MALDO</name>
<sequence length="160" mass="16529">MGCYSISMLAVATMVVLLSLFGSAAGQTTPGCAQDLLPCADYLNSTAQPSATCCTAIKQTVATQLPCLCNLFYTPGLLETLGSNITSALRIANACGQSLDTSKCKTAVVAPTQSPPAATGRYNIAVNLAGTPGNDDGGSSRVEWTGFFAPLLFWASVMLY</sequence>
<dbReference type="PANTHER" id="PTHR33044">
    <property type="entry name" value="BIFUNCTIONAL INHIBITOR/LIPID-TRANSFER PROTEIN/SEED STORAGE 2S ALBUMIN SUPERFAMILY PROTEIN-RELATED"/>
    <property type="match status" value="1"/>
</dbReference>
<organism evidence="14 15">
    <name type="scientific">Malus domestica</name>
    <name type="common">Apple</name>
    <name type="synonym">Pyrus malus</name>
    <dbReference type="NCBI Taxonomy" id="3750"/>
    <lineage>
        <taxon>Eukaryota</taxon>
        <taxon>Viridiplantae</taxon>
        <taxon>Streptophyta</taxon>
        <taxon>Embryophyta</taxon>
        <taxon>Tracheophyta</taxon>
        <taxon>Spermatophyta</taxon>
        <taxon>Magnoliopsida</taxon>
        <taxon>eudicotyledons</taxon>
        <taxon>Gunneridae</taxon>
        <taxon>Pentapetalae</taxon>
        <taxon>rosids</taxon>
        <taxon>fabids</taxon>
        <taxon>Rosales</taxon>
        <taxon>Rosaceae</taxon>
        <taxon>Amygdaloideae</taxon>
        <taxon>Maleae</taxon>
        <taxon>Malus</taxon>
    </lineage>
</organism>
<evidence type="ECO:0000256" key="2">
    <source>
        <dbReference type="ARBA" id="ARBA00004609"/>
    </source>
</evidence>
<evidence type="ECO:0000256" key="3">
    <source>
        <dbReference type="ARBA" id="ARBA00009748"/>
    </source>
</evidence>
<evidence type="ECO:0000259" key="13">
    <source>
        <dbReference type="SMART" id="SM00499"/>
    </source>
</evidence>
<evidence type="ECO:0000256" key="11">
    <source>
        <dbReference type="ARBA" id="ARBA00023288"/>
    </source>
</evidence>
<comment type="caution">
    <text evidence="14">The sequence shown here is derived from an EMBL/GenBank/DDBJ whole genome shotgun (WGS) entry which is preliminary data.</text>
</comment>
<evidence type="ECO:0000256" key="1">
    <source>
        <dbReference type="ARBA" id="ARBA00003211"/>
    </source>
</evidence>
<evidence type="ECO:0000256" key="10">
    <source>
        <dbReference type="ARBA" id="ARBA00023180"/>
    </source>
</evidence>
<keyword evidence="6" id="KW-0336">GPI-anchor</keyword>
<dbReference type="SUPFAM" id="SSF47699">
    <property type="entry name" value="Bifunctional inhibitor/lipid-transfer protein/seed storage 2S albumin"/>
    <property type="match status" value="1"/>
</dbReference>
<evidence type="ECO:0000256" key="4">
    <source>
        <dbReference type="ARBA" id="ARBA00022448"/>
    </source>
</evidence>
<dbReference type="Pfam" id="PF14368">
    <property type="entry name" value="LTP_2"/>
    <property type="match status" value="1"/>
</dbReference>
<evidence type="ECO:0000256" key="6">
    <source>
        <dbReference type="ARBA" id="ARBA00022622"/>
    </source>
</evidence>
<keyword evidence="4" id="KW-0813">Transport</keyword>